<feature type="transmembrane region" description="Helical" evidence="1">
    <location>
        <begin position="221"/>
        <end position="243"/>
    </location>
</feature>
<dbReference type="RefSeq" id="WP_110310561.1">
    <property type="nucleotide sequence ID" value="NZ_QICL01000010.1"/>
</dbReference>
<accession>A0A2V3PR42</accession>
<dbReference type="EMBL" id="QICL01000010">
    <property type="protein sequence ID" value="PXV64444.1"/>
    <property type="molecule type" value="Genomic_DNA"/>
</dbReference>
<evidence type="ECO:0000256" key="1">
    <source>
        <dbReference type="SAM" id="Phobius"/>
    </source>
</evidence>
<organism evidence="2 3">
    <name type="scientific">Dysgonomonas alginatilytica</name>
    <dbReference type="NCBI Taxonomy" id="1605892"/>
    <lineage>
        <taxon>Bacteria</taxon>
        <taxon>Pseudomonadati</taxon>
        <taxon>Bacteroidota</taxon>
        <taxon>Bacteroidia</taxon>
        <taxon>Bacteroidales</taxon>
        <taxon>Dysgonomonadaceae</taxon>
        <taxon>Dysgonomonas</taxon>
    </lineage>
</organism>
<feature type="transmembrane region" description="Helical" evidence="1">
    <location>
        <begin position="25"/>
        <end position="42"/>
    </location>
</feature>
<evidence type="ECO:0000313" key="2">
    <source>
        <dbReference type="EMBL" id="PXV64444.1"/>
    </source>
</evidence>
<feature type="transmembrane region" description="Helical" evidence="1">
    <location>
        <begin position="174"/>
        <end position="193"/>
    </location>
</feature>
<dbReference type="OrthoDB" id="1523880at2"/>
<proteinExistence type="predicted"/>
<dbReference type="AlphaFoldDB" id="A0A2V3PR42"/>
<sequence length="250" mass="28955">MNNTFDLKRFMYLEIYDFVKSKNQLLLIVASIVILYVLAVLFDSFENFNFFPNFIGLVPLSALAAIIISPCILVPKLDKYTGTFQYTLPVSNFERLLSFVLKYIVIIPLLCLSTVFVLKSISPLFVSEDRAILYNKVLDLEMNLNFLVFGFQAVFLLGYFYFRKLAIIKVPVTLFLFFILLQTVSMITVKYLMNTDISYSIFNLLQPSEFYIQWMDGSNSIISICNAILRLIIPFGIWVAIYFKLKETEI</sequence>
<keyword evidence="1" id="KW-1133">Transmembrane helix</keyword>
<gene>
    <name evidence="2" type="ORF">CLV62_11088</name>
</gene>
<name>A0A2V3PR42_9BACT</name>
<evidence type="ECO:0008006" key="4">
    <source>
        <dbReference type="Google" id="ProtNLM"/>
    </source>
</evidence>
<keyword evidence="3" id="KW-1185">Reference proteome</keyword>
<evidence type="ECO:0000313" key="3">
    <source>
        <dbReference type="Proteomes" id="UP000247973"/>
    </source>
</evidence>
<feature type="transmembrane region" description="Helical" evidence="1">
    <location>
        <begin position="96"/>
        <end position="122"/>
    </location>
</feature>
<keyword evidence="1" id="KW-0472">Membrane</keyword>
<reference evidence="2 3" key="1">
    <citation type="submission" date="2018-03" db="EMBL/GenBank/DDBJ databases">
        <title>Genomic Encyclopedia of Archaeal and Bacterial Type Strains, Phase II (KMG-II): from individual species to whole genera.</title>
        <authorList>
            <person name="Goeker M."/>
        </authorList>
    </citation>
    <scope>NUCLEOTIDE SEQUENCE [LARGE SCALE GENOMIC DNA]</scope>
    <source>
        <strain evidence="2 3">DSM 100214</strain>
    </source>
</reference>
<feature type="transmembrane region" description="Helical" evidence="1">
    <location>
        <begin position="142"/>
        <end position="162"/>
    </location>
</feature>
<dbReference type="Proteomes" id="UP000247973">
    <property type="component" value="Unassembled WGS sequence"/>
</dbReference>
<protein>
    <recommendedName>
        <fullName evidence="4">ABC-2 family transporter</fullName>
    </recommendedName>
</protein>
<feature type="transmembrane region" description="Helical" evidence="1">
    <location>
        <begin position="54"/>
        <end position="75"/>
    </location>
</feature>
<comment type="caution">
    <text evidence="2">The sequence shown here is derived from an EMBL/GenBank/DDBJ whole genome shotgun (WGS) entry which is preliminary data.</text>
</comment>
<keyword evidence="1" id="KW-0812">Transmembrane</keyword>